<feature type="transmembrane region" description="Helical" evidence="9">
    <location>
        <begin position="79"/>
        <end position="101"/>
    </location>
</feature>
<keyword evidence="9" id="KW-1133">Transmembrane helix</keyword>
<feature type="domain" description="PAS" evidence="11">
    <location>
        <begin position="279"/>
        <end position="321"/>
    </location>
</feature>
<dbReference type="SUPFAM" id="SSF55874">
    <property type="entry name" value="ATPase domain of HSP90 chaperone/DNA topoisomerase II/histidine kinase"/>
    <property type="match status" value="1"/>
</dbReference>
<keyword evidence="6" id="KW-0902">Two-component regulatory system</keyword>
<keyword evidence="9" id="KW-0812">Transmembrane</keyword>
<dbReference type="InterPro" id="IPR036097">
    <property type="entry name" value="HisK_dim/P_sf"/>
</dbReference>
<dbReference type="GO" id="GO:0005886">
    <property type="term" value="C:plasma membrane"/>
    <property type="evidence" value="ECO:0007669"/>
    <property type="project" value="TreeGrafter"/>
</dbReference>
<dbReference type="InterPro" id="IPR005467">
    <property type="entry name" value="His_kinase_dom"/>
</dbReference>
<evidence type="ECO:0000256" key="7">
    <source>
        <dbReference type="ARBA" id="ARBA00023136"/>
    </source>
</evidence>
<evidence type="ECO:0000259" key="11">
    <source>
        <dbReference type="PROSITE" id="PS50112"/>
    </source>
</evidence>
<evidence type="ECO:0000313" key="13">
    <source>
        <dbReference type="Proteomes" id="UP000034022"/>
    </source>
</evidence>
<keyword evidence="5 12" id="KW-0418">Kinase</keyword>
<protein>
    <recommendedName>
        <fullName evidence="2">histidine kinase</fullName>
        <ecNumber evidence="2">2.7.13.3</ecNumber>
    </recommendedName>
</protein>
<keyword evidence="3" id="KW-0597">Phosphoprotein</keyword>
<dbReference type="InterPro" id="IPR000014">
    <property type="entry name" value="PAS"/>
</dbReference>
<dbReference type="GO" id="GO:0004721">
    <property type="term" value="F:phosphoprotein phosphatase activity"/>
    <property type="evidence" value="ECO:0007669"/>
    <property type="project" value="TreeGrafter"/>
</dbReference>
<gene>
    <name evidence="12" type="ORF">US91_C0005G0045</name>
</gene>
<dbReference type="Proteomes" id="UP000034022">
    <property type="component" value="Unassembled WGS sequence"/>
</dbReference>
<comment type="catalytic activity">
    <reaction evidence="1">
        <text>ATP + protein L-histidine = ADP + protein N-phospho-L-histidine.</text>
        <dbReference type="EC" id="2.7.13.3"/>
    </reaction>
</comment>
<evidence type="ECO:0000256" key="4">
    <source>
        <dbReference type="ARBA" id="ARBA00022679"/>
    </source>
</evidence>
<evidence type="ECO:0000256" key="9">
    <source>
        <dbReference type="SAM" id="Phobius"/>
    </source>
</evidence>
<evidence type="ECO:0000256" key="6">
    <source>
        <dbReference type="ARBA" id="ARBA00023012"/>
    </source>
</evidence>
<dbReference type="GO" id="GO:0016036">
    <property type="term" value="P:cellular response to phosphate starvation"/>
    <property type="evidence" value="ECO:0007669"/>
    <property type="project" value="TreeGrafter"/>
</dbReference>
<dbReference type="CDD" id="cd00075">
    <property type="entry name" value="HATPase"/>
    <property type="match status" value="1"/>
</dbReference>
<dbReference type="Gene3D" id="1.10.287.130">
    <property type="match status" value="1"/>
</dbReference>
<keyword evidence="8" id="KW-0175">Coiled coil</keyword>
<organism evidence="12 13">
    <name type="scientific">Candidatus Falkowbacteria bacterium GW2011_GWE1_38_31</name>
    <dbReference type="NCBI Taxonomy" id="1618638"/>
    <lineage>
        <taxon>Bacteria</taxon>
        <taxon>Candidatus Falkowiibacteriota</taxon>
    </lineage>
</organism>
<dbReference type="CDD" id="cd00082">
    <property type="entry name" value="HisKA"/>
    <property type="match status" value="1"/>
</dbReference>
<dbReference type="AlphaFoldDB" id="A0A0G0K4G2"/>
<feature type="domain" description="Histidine kinase" evidence="10">
    <location>
        <begin position="412"/>
        <end position="631"/>
    </location>
</feature>
<dbReference type="GO" id="GO:0006355">
    <property type="term" value="P:regulation of DNA-templated transcription"/>
    <property type="evidence" value="ECO:0007669"/>
    <property type="project" value="InterPro"/>
</dbReference>
<dbReference type="GO" id="GO:0000155">
    <property type="term" value="F:phosphorelay sensor kinase activity"/>
    <property type="evidence" value="ECO:0007669"/>
    <property type="project" value="InterPro"/>
</dbReference>
<evidence type="ECO:0000256" key="3">
    <source>
        <dbReference type="ARBA" id="ARBA00022553"/>
    </source>
</evidence>
<evidence type="ECO:0000259" key="10">
    <source>
        <dbReference type="PROSITE" id="PS50109"/>
    </source>
</evidence>
<comment type="caution">
    <text evidence="12">The sequence shown here is derived from an EMBL/GenBank/DDBJ whole genome shotgun (WGS) entry which is preliminary data.</text>
</comment>
<dbReference type="SUPFAM" id="SSF55785">
    <property type="entry name" value="PYP-like sensor domain (PAS domain)"/>
    <property type="match status" value="1"/>
</dbReference>
<dbReference type="InterPro" id="IPR004358">
    <property type="entry name" value="Sig_transdc_His_kin-like_C"/>
</dbReference>
<dbReference type="SMART" id="SM00388">
    <property type="entry name" value="HisKA"/>
    <property type="match status" value="1"/>
</dbReference>
<dbReference type="FunFam" id="3.30.565.10:FF:000006">
    <property type="entry name" value="Sensor histidine kinase WalK"/>
    <property type="match status" value="1"/>
</dbReference>
<keyword evidence="7 9" id="KW-0472">Membrane</keyword>
<dbReference type="InterPro" id="IPR003594">
    <property type="entry name" value="HATPase_dom"/>
</dbReference>
<dbReference type="Gene3D" id="3.30.450.20">
    <property type="entry name" value="PAS domain"/>
    <property type="match status" value="1"/>
</dbReference>
<dbReference type="InterPro" id="IPR035965">
    <property type="entry name" value="PAS-like_dom_sf"/>
</dbReference>
<evidence type="ECO:0000256" key="2">
    <source>
        <dbReference type="ARBA" id="ARBA00012438"/>
    </source>
</evidence>
<evidence type="ECO:0000256" key="8">
    <source>
        <dbReference type="SAM" id="Coils"/>
    </source>
</evidence>
<dbReference type="InterPro" id="IPR036890">
    <property type="entry name" value="HATPase_C_sf"/>
</dbReference>
<sequence length="633" mass="72756">MDYNYDRKLEINEWIITTRWFYMVAVFLIGILGNSLLSLFSLRSSFFYIGILLLLFLISNAFLYHYLTLIKKTGSREKLRLLSIWQIVLELIIFTSIFYLIGDKPVASVFFFLPIISSSIIFGIRGAVITALISAALVNGLFVLEYINVVFRFLTDQKSFLREEILELRQATFSMIKILITSNFYLVIAVVSGYSSKLLLRREQRLIIQTAHLLEEKKQEEKNVEKLGEDSAKLAKHDRLIMNINEQLNKKIKQLENSEKSLFRAFSDLQVARQLADKEKEKTNAIISNFVDPIIVIDKDSRLNLINPAARQMFGFLTADIGKEINKSDNYSMINFKSVIKQDFTVKTSKDLKAPLNEEELVINFANQELTYKVITAEVVDVRHEYLGVMKIFYNLTREKMIDKLKSDFISIAAHQLRTPLSAVKWIIKMVIDGDLGKLNEEQKKMLFKGYQSNERIIGLVNDMLNVSRIEEGRFGYAFVLDDFSDVLNIVMESLENQIKTKKIKYILNKPGNLPKIYFDRSKMILVLQNILENAVKYTPEFGKIEVTLALGSTFLKVRIKDNGVGIPEKDQSKLFSKFFRADNVIRMQTEGSGLGLFIVKNVVRKHGGEITFDSKEGIGTEFVFTIPLEKPE</sequence>
<feature type="transmembrane region" description="Helical" evidence="9">
    <location>
        <begin position="131"/>
        <end position="154"/>
    </location>
</feature>
<dbReference type="PANTHER" id="PTHR45453">
    <property type="entry name" value="PHOSPHATE REGULON SENSOR PROTEIN PHOR"/>
    <property type="match status" value="1"/>
</dbReference>
<dbReference type="SMART" id="SM00387">
    <property type="entry name" value="HATPase_c"/>
    <property type="match status" value="1"/>
</dbReference>
<evidence type="ECO:0000256" key="5">
    <source>
        <dbReference type="ARBA" id="ARBA00022777"/>
    </source>
</evidence>
<feature type="transmembrane region" description="Helical" evidence="9">
    <location>
        <begin position="46"/>
        <end position="67"/>
    </location>
</feature>
<keyword evidence="4" id="KW-0808">Transferase</keyword>
<evidence type="ECO:0000256" key="1">
    <source>
        <dbReference type="ARBA" id="ARBA00000085"/>
    </source>
</evidence>
<dbReference type="Pfam" id="PF00989">
    <property type="entry name" value="PAS"/>
    <property type="match status" value="1"/>
</dbReference>
<dbReference type="EMBL" id="LBUU01000005">
    <property type="protein sequence ID" value="KKQ70340.1"/>
    <property type="molecule type" value="Genomic_DNA"/>
</dbReference>
<proteinExistence type="predicted"/>
<feature type="transmembrane region" description="Helical" evidence="9">
    <location>
        <begin position="20"/>
        <end position="40"/>
    </location>
</feature>
<evidence type="ECO:0000313" key="12">
    <source>
        <dbReference type="EMBL" id="KKQ70340.1"/>
    </source>
</evidence>
<dbReference type="SUPFAM" id="SSF47384">
    <property type="entry name" value="Homodimeric domain of signal transducing histidine kinase"/>
    <property type="match status" value="1"/>
</dbReference>
<accession>A0A0G0K4G2</accession>
<reference evidence="12 13" key="1">
    <citation type="journal article" date="2015" name="Nature">
        <title>rRNA introns, odd ribosomes, and small enigmatic genomes across a large radiation of phyla.</title>
        <authorList>
            <person name="Brown C.T."/>
            <person name="Hug L.A."/>
            <person name="Thomas B.C."/>
            <person name="Sharon I."/>
            <person name="Castelle C.J."/>
            <person name="Singh A."/>
            <person name="Wilkins M.J."/>
            <person name="Williams K.H."/>
            <person name="Banfield J.F."/>
        </authorList>
    </citation>
    <scope>NUCLEOTIDE SEQUENCE [LARGE SCALE GENOMIC DNA]</scope>
</reference>
<feature type="transmembrane region" description="Helical" evidence="9">
    <location>
        <begin position="174"/>
        <end position="195"/>
    </location>
</feature>
<dbReference type="Gene3D" id="3.30.565.10">
    <property type="entry name" value="Histidine kinase-like ATPase, C-terminal domain"/>
    <property type="match status" value="1"/>
</dbReference>
<feature type="coiled-coil region" evidence="8">
    <location>
        <begin position="210"/>
        <end position="265"/>
    </location>
</feature>
<dbReference type="EC" id="2.7.13.3" evidence="2"/>
<dbReference type="Pfam" id="PF02518">
    <property type="entry name" value="HATPase_c"/>
    <property type="match status" value="1"/>
</dbReference>
<name>A0A0G0K4G2_9BACT</name>
<dbReference type="InterPro" id="IPR013767">
    <property type="entry name" value="PAS_fold"/>
</dbReference>
<dbReference type="PANTHER" id="PTHR45453:SF1">
    <property type="entry name" value="PHOSPHATE REGULON SENSOR PROTEIN PHOR"/>
    <property type="match status" value="1"/>
</dbReference>
<dbReference type="InterPro" id="IPR050351">
    <property type="entry name" value="BphY/WalK/GraS-like"/>
</dbReference>
<dbReference type="Pfam" id="PF00512">
    <property type="entry name" value="HisKA"/>
    <property type="match status" value="1"/>
</dbReference>
<dbReference type="PROSITE" id="PS50112">
    <property type="entry name" value="PAS"/>
    <property type="match status" value="1"/>
</dbReference>
<dbReference type="PRINTS" id="PR00344">
    <property type="entry name" value="BCTRLSENSOR"/>
</dbReference>
<dbReference type="InterPro" id="IPR003661">
    <property type="entry name" value="HisK_dim/P_dom"/>
</dbReference>
<dbReference type="PROSITE" id="PS50109">
    <property type="entry name" value="HIS_KIN"/>
    <property type="match status" value="1"/>
</dbReference>